<dbReference type="InterPro" id="IPR048254">
    <property type="entry name" value="CDP_ALCOHOL_P_TRANSF_CS"/>
</dbReference>
<feature type="transmembrane region" description="Helical" evidence="3">
    <location>
        <begin position="229"/>
        <end position="252"/>
    </location>
</feature>
<name>A0A931DFH0_9ACTN</name>
<dbReference type="GO" id="GO:0016780">
    <property type="term" value="F:phosphotransferase activity, for other substituted phosphate groups"/>
    <property type="evidence" value="ECO:0007669"/>
    <property type="project" value="InterPro"/>
</dbReference>
<evidence type="ECO:0000313" key="5">
    <source>
        <dbReference type="Proteomes" id="UP000614047"/>
    </source>
</evidence>
<accession>A0A931DFH0</accession>
<dbReference type="InterPro" id="IPR000462">
    <property type="entry name" value="CDP-OH_P_trans"/>
</dbReference>
<keyword evidence="1 2" id="KW-0808">Transferase</keyword>
<sequence length="284" mass="30959">MATFSLEDVRAVCKRRDAWWTVLLVDPLAIRLTRVLASRTSVTPDQVTTVAFALGIGAAGCFTQGTPGWLALGALLYHLGFVLDCCDGKMARLKGCGSPFGGWLDFMLDRVRDTVCAMALAGGLYAATGRSAYLWVGCAILALDMFRYLNGAQIGKARRALRRSRWTAVRREEPAEEQGPGGLVAVPPRPGLYGRIRAFLKAHRIRTHLVSGIEFQMAAFIVGPLTGMVIPAVAIAGGLLFFFEVVLIVRFWRWSRRFRRREPLAAGVAGEAPVQADAVPVPSR</sequence>
<evidence type="ECO:0000313" key="4">
    <source>
        <dbReference type="EMBL" id="MBG6086501.1"/>
    </source>
</evidence>
<reference evidence="4" key="1">
    <citation type="submission" date="2020-11" db="EMBL/GenBank/DDBJ databases">
        <title>Sequencing the genomes of 1000 actinobacteria strains.</title>
        <authorList>
            <person name="Klenk H.-P."/>
        </authorList>
    </citation>
    <scope>NUCLEOTIDE SEQUENCE</scope>
    <source>
        <strain evidence="4">DSM 43175</strain>
    </source>
</reference>
<proteinExistence type="inferred from homology"/>
<dbReference type="Gene3D" id="1.20.120.1760">
    <property type="match status" value="1"/>
</dbReference>
<dbReference type="Pfam" id="PF01066">
    <property type="entry name" value="CDP-OH_P_transf"/>
    <property type="match status" value="1"/>
</dbReference>
<keyword evidence="5" id="KW-1185">Reference proteome</keyword>
<protein>
    <submittedName>
        <fullName evidence="4">Phosphatidylglycerophosphate synthase</fullName>
    </submittedName>
</protein>
<dbReference type="GO" id="GO:0016020">
    <property type="term" value="C:membrane"/>
    <property type="evidence" value="ECO:0007669"/>
    <property type="project" value="InterPro"/>
</dbReference>
<organism evidence="4 5">
    <name type="scientific">Actinomadura viridis</name>
    <dbReference type="NCBI Taxonomy" id="58110"/>
    <lineage>
        <taxon>Bacteria</taxon>
        <taxon>Bacillati</taxon>
        <taxon>Actinomycetota</taxon>
        <taxon>Actinomycetes</taxon>
        <taxon>Streptosporangiales</taxon>
        <taxon>Thermomonosporaceae</taxon>
        <taxon>Actinomadura</taxon>
    </lineage>
</organism>
<dbReference type="Proteomes" id="UP000614047">
    <property type="component" value="Unassembled WGS sequence"/>
</dbReference>
<comment type="similarity">
    <text evidence="2">Belongs to the CDP-alcohol phosphatidyltransferase class-I family.</text>
</comment>
<keyword evidence="3" id="KW-1133">Transmembrane helix</keyword>
<dbReference type="RefSeq" id="WP_197009493.1">
    <property type="nucleotide sequence ID" value="NZ_BAABES010000013.1"/>
</dbReference>
<dbReference type="PROSITE" id="PS00379">
    <property type="entry name" value="CDP_ALCOHOL_P_TRANSF"/>
    <property type="match status" value="1"/>
</dbReference>
<evidence type="ECO:0000256" key="1">
    <source>
        <dbReference type="ARBA" id="ARBA00022679"/>
    </source>
</evidence>
<gene>
    <name evidence="4" type="ORF">IW256_000614</name>
</gene>
<comment type="caution">
    <text evidence="4">The sequence shown here is derived from an EMBL/GenBank/DDBJ whole genome shotgun (WGS) entry which is preliminary data.</text>
</comment>
<dbReference type="GO" id="GO:0008654">
    <property type="term" value="P:phospholipid biosynthetic process"/>
    <property type="evidence" value="ECO:0007669"/>
    <property type="project" value="InterPro"/>
</dbReference>
<evidence type="ECO:0000256" key="2">
    <source>
        <dbReference type="RuleBase" id="RU003750"/>
    </source>
</evidence>
<dbReference type="AlphaFoldDB" id="A0A931DFH0"/>
<keyword evidence="3" id="KW-0472">Membrane</keyword>
<keyword evidence="3" id="KW-0812">Transmembrane</keyword>
<dbReference type="InterPro" id="IPR043130">
    <property type="entry name" value="CDP-OH_PTrfase_TM_dom"/>
</dbReference>
<evidence type="ECO:0000256" key="3">
    <source>
        <dbReference type="SAM" id="Phobius"/>
    </source>
</evidence>
<dbReference type="EMBL" id="JADOUA010000001">
    <property type="protein sequence ID" value="MBG6086501.1"/>
    <property type="molecule type" value="Genomic_DNA"/>
</dbReference>